<comment type="caution">
    <text evidence="1">The sequence shown here is derived from an EMBL/GenBank/DDBJ whole genome shotgun (WGS) entry which is preliminary data.</text>
</comment>
<gene>
    <name evidence="1" type="ORF">Scep_020857</name>
</gene>
<name>A0AAP0F7G3_9MAGN</name>
<dbReference type="AlphaFoldDB" id="A0AAP0F7G3"/>
<protein>
    <submittedName>
        <fullName evidence="1">Uncharacterized protein</fullName>
    </submittedName>
</protein>
<proteinExistence type="predicted"/>
<dbReference type="EMBL" id="JBBNAG010000009">
    <property type="protein sequence ID" value="KAK9104013.1"/>
    <property type="molecule type" value="Genomic_DNA"/>
</dbReference>
<dbReference type="Proteomes" id="UP001419268">
    <property type="component" value="Unassembled WGS sequence"/>
</dbReference>
<evidence type="ECO:0000313" key="1">
    <source>
        <dbReference type="EMBL" id="KAK9104013.1"/>
    </source>
</evidence>
<organism evidence="1 2">
    <name type="scientific">Stephania cephalantha</name>
    <dbReference type="NCBI Taxonomy" id="152367"/>
    <lineage>
        <taxon>Eukaryota</taxon>
        <taxon>Viridiplantae</taxon>
        <taxon>Streptophyta</taxon>
        <taxon>Embryophyta</taxon>
        <taxon>Tracheophyta</taxon>
        <taxon>Spermatophyta</taxon>
        <taxon>Magnoliopsida</taxon>
        <taxon>Ranunculales</taxon>
        <taxon>Menispermaceae</taxon>
        <taxon>Menispermoideae</taxon>
        <taxon>Cissampelideae</taxon>
        <taxon>Stephania</taxon>
    </lineage>
</organism>
<evidence type="ECO:0000313" key="2">
    <source>
        <dbReference type="Proteomes" id="UP001419268"/>
    </source>
</evidence>
<sequence length="50" mass="5896">MENLYGEKTLFVSFPVEYLCGDFCGEFVKNHRIQSKELERTQHTERISGQ</sequence>
<accession>A0AAP0F7G3</accession>
<keyword evidence="2" id="KW-1185">Reference proteome</keyword>
<reference evidence="1 2" key="1">
    <citation type="submission" date="2024-01" db="EMBL/GenBank/DDBJ databases">
        <title>Genome assemblies of Stephania.</title>
        <authorList>
            <person name="Yang L."/>
        </authorList>
    </citation>
    <scope>NUCLEOTIDE SEQUENCE [LARGE SCALE GENOMIC DNA]</scope>
    <source>
        <strain evidence="1">JXDWG</strain>
        <tissue evidence="1">Leaf</tissue>
    </source>
</reference>